<feature type="compositionally biased region" description="Polar residues" evidence="1">
    <location>
        <begin position="399"/>
        <end position="414"/>
    </location>
</feature>
<dbReference type="PANTHER" id="PTHR42085:SF2">
    <property type="entry name" value="F-BOX DOMAIN-CONTAINING PROTEIN"/>
    <property type="match status" value="1"/>
</dbReference>
<protein>
    <submittedName>
        <fullName evidence="2">Uncharacterized protein</fullName>
    </submittedName>
</protein>
<gene>
    <name evidence="2" type="ORF">BLS_000037</name>
</gene>
<evidence type="ECO:0000313" key="3">
    <source>
        <dbReference type="Proteomes" id="UP000433883"/>
    </source>
</evidence>
<proteinExistence type="predicted"/>
<comment type="caution">
    <text evidence="2">The sequence shown here is derived from an EMBL/GenBank/DDBJ whole genome shotgun (WGS) entry which is preliminary data.</text>
</comment>
<reference evidence="2 3" key="1">
    <citation type="submission" date="2019-11" db="EMBL/GenBank/DDBJ databases">
        <title>Venturia inaequalis Genome Resource.</title>
        <authorList>
            <person name="Lichtner F.J."/>
        </authorList>
    </citation>
    <scope>NUCLEOTIDE SEQUENCE [LARGE SCALE GENOMIC DNA]</scope>
    <source>
        <strain evidence="2">Bline_iso_100314</strain>
    </source>
</reference>
<dbReference type="AlphaFoldDB" id="A0A8H3VFR7"/>
<evidence type="ECO:0000313" key="2">
    <source>
        <dbReference type="EMBL" id="KAE9986104.1"/>
    </source>
</evidence>
<dbReference type="Proteomes" id="UP000433883">
    <property type="component" value="Unassembled WGS sequence"/>
</dbReference>
<organism evidence="2 3">
    <name type="scientific">Venturia inaequalis</name>
    <name type="common">Apple scab fungus</name>
    <dbReference type="NCBI Taxonomy" id="5025"/>
    <lineage>
        <taxon>Eukaryota</taxon>
        <taxon>Fungi</taxon>
        <taxon>Dikarya</taxon>
        <taxon>Ascomycota</taxon>
        <taxon>Pezizomycotina</taxon>
        <taxon>Dothideomycetes</taxon>
        <taxon>Pleosporomycetidae</taxon>
        <taxon>Venturiales</taxon>
        <taxon>Venturiaceae</taxon>
        <taxon>Venturia</taxon>
    </lineage>
</organism>
<evidence type="ECO:0000256" key="1">
    <source>
        <dbReference type="SAM" id="MobiDB-lite"/>
    </source>
</evidence>
<dbReference type="PANTHER" id="PTHR42085">
    <property type="entry name" value="F-BOX DOMAIN-CONTAINING PROTEIN"/>
    <property type="match status" value="1"/>
</dbReference>
<sequence length="423" mass="48231">MASLMGTQPEVNNDRQRHSYITNIHAIYCKCGYGISQTTAEPAVAAQIGLTGHFDFLKLPLELREAIYELLFEDNKHYQPKKLRLKVRNSRIHRPECKLAHNCTLERPMPTKILRTCQQIYYEARAVLYRMRPAEIYVGTWAKNMHFLDPIDVAPLTNARKLLIKIAGRKDAGPIQYAQKRQGSLGNLLAKYTDVFISSHVALGPNRDIRLQFEHTRKPLAEDEQQSLEEWYLQVWHWAQAGEAVKAMRKDLKERAPAMNRLLITSNVEGKISKVKTIRYDASRVWYRNSATKKEGFLGINASGKVVPVTAPAPKADFINEENSTAATLDRTCTTMSFEISFEILYPEVREQSKVHGKCKEVSQEFLNVSGSFSTPYKWSYVRKEMVEQNKLTGFPQAEPSSSQKSTKLNTNSKAPKPPKKNL</sequence>
<dbReference type="InterPro" id="IPR038883">
    <property type="entry name" value="AN11006-like"/>
</dbReference>
<accession>A0A8H3VFR7</accession>
<feature type="region of interest" description="Disordered" evidence="1">
    <location>
        <begin position="392"/>
        <end position="423"/>
    </location>
</feature>
<name>A0A8H3VFR7_VENIN</name>
<dbReference type="EMBL" id="WNWQ01000001">
    <property type="protein sequence ID" value="KAE9986104.1"/>
    <property type="molecule type" value="Genomic_DNA"/>
</dbReference>